<sequence>MSNEQTTPNPTKKIIARVVIGLVVIALGIYGFKKLQFFLGHETTDNAQVEGHMTPILSRVPGYIKSVNVQDYQQVKAGDTIVSIDDAELQVGLIQLQADYQTALADLESAKAALKNSKLSYDQEKTNLSLNQIKYNKSVADYNRDQNLLKDQAITAKQVDDSKNNFEVNQKQVAASKGNVEIAASKIPMMQAAITKAEANVALKKAKIEEQKLKLSYTNIIATTSGRIGKKNIEKGQYVQPGQPLMTIIDGNEFWVIANFKETQIEKIKVGQPVKISIDSYPNLKINGNVLSVSEATGAKFSLLPPDNATGNFVKVTQRVPVKITIENPEQYKDYLKSGLSLNVSVDIK</sequence>
<keyword evidence="4 6" id="KW-0472">Membrane</keyword>
<organism evidence="9 10">
    <name type="scientific">Solitalea koreensis</name>
    <dbReference type="NCBI Taxonomy" id="543615"/>
    <lineage>
        <taxon>Bacteria</taxon>
        <taxon>Pseudomonadati</taxon>
        <taxon>Bacteroidota</taxon>
        <taxon>Sphingobacteriia</taxon>
        <taxon>Sphingobacteriales</taxon>
        <taxon>Sphingobacteriaceae</taxon>
        <taxon>Solitalea</taxon>
    </lineage>
</organism>
<protein>
    <submittedName>
        <fullName evidence="9">Membrane fusion protein, multidrug efflux system</fullName>
    </submittedName>
</protein>
<keyword evidence="5" id="KW-0175">Coiled coil</keyword>
<keyword evidence="3 6" id="KW-1133">Transmembrane helix</keyword>
<dbReference type="AlphaFoldDB" id="A0A521DA62"/>
<proteinExistence type="predicted"/>
<evidence type="ECO:0000256" key="3">
    <source>
        <dbReference type="ARBA" id="ARBA00022989"/>
    </source>
</evidence>
<evidence type="ECO:0000259" key="7">
    <source>
        <dbReference type="Pfam" id="PF25917"/>
    </source>
</evidence>
<dbReference type="InterPro" id="IPR058634">
    <property type="entry name" value="AaeA-lik-b-barrel"/>
</dbReference>
<accession>A0A521DA62</accession>
<dbReference type="OrthoDB" id="9811754at2"/>
<dbReference type="PANTHER" id="PTHR30386:SF26">
    <property type="entry name" value="TRANSPORT PROTEIN COMB"/>
    <property type="match status" value="1"/>
</dbReference>
<dbReference type="GO" id="GO:0055085">
    <property type="term" value="P:transmembrane transport"/>
    <property type="evidence" value="ECO:0007669"/>
    <property type="project" value="InterPro"/>
</dbReference>
<evidence type="ECO:0000256" key="1">
    <source>
        <dbReference type="ARBA" id="ARBA00004167"/>
    </source>
</evidence>
<dbReference type="Gene3D" id="1.10.287.470">
    <property type="entry name" value="Helix hairpin bin"/>
    <property type="match status" value="1"/>
</dbReference>
<evidence type="ECO:0000256" key="6">
    <source>
        <dbReference type="SAM" id="Phobius"/>
    </source>
</evidence>
<dbReference type="InterPro" id="IPR058625">
    <property type="entry name" value="MdtA-like_BSH"/>
</dbReference>
<reference evidence="9 10" key="1">
    <citation type="submission" date="2017-05" db="EMBL/GenBank/DDBJ databases">
        <authorList>
            <person name="Varghese N."/>
            <person name="Submissions S."/>
        </authorList>
    </citation>
    <scope>NUCLEOTIDE SEQUENCE [LARGE SCALE GENOMIC DNA]</scope>
    <source>
        <strain evidence="9 10">DSM 21342</strain>
    </source>
</reference>
<dbReference type="PANTHER" id="PTHR30386">
    <property type="entry name" value="MEMBRANE FUSION SUBUNIT OF EMRAB-TOLC MULTIDRUG EFFLUX PUMP"/>
    <property type="match status" value="1"/>
</dbReference>
<evidence type="ECO:0000256" key="5">
    <source>
        <dbReference type="SAM" id="Coils"/>
    </source>
</evidence>
<dbReference type="Gene3D" id="2.40.30.170">
    <property type="match status" value="1"/>
</dbReference>
<dbReference type="GO" id="GO:0016020">
    <property type="term" value="C:membrane"/>
    <property type="evidence" value="ECO:0007669"/>
    <property type="project" value="UniProtKB-SubCell"/>
</dbReference>
<feature type="domain" description="p-hydroxybenzoic acid efflux pump subunit AaeA-like beta-barrel" evidence="8">
    <location>
        <begin position="254"/>
        <end position="344"/>
    </location>
</feature>
<dbReference type="Pfam" id="PF25917">
    <property type="entry name" value="BSH_RND"/>
    <property type="match status" value="1"/>
</dbReference>
<comment type="subcellular location">
    <subcellularLocation>
        <location evidence="1">Membrane</location>
        <topology evidence="1">Single-pass membrane protein</topology>
    </subcellularLocation>
</comment>
<evidence type="ECO:0000256" key="2">
    <source>
        <dbReference type="ARBA" id="ARBA00022692"/>
    </source>
</evidence>
<gene>
    <name evidence="9" type="ORF">SAMN06265350_106144</name>
</gene>
<dbReference type="Gene3D" id="2.40.50.100">
    <property type="match status" value="1"/>
</dbReference>
<dbReference type="Proteomes" id="UP000315971">
    <property type="component" value="Unassembled WGS sequence"/>
</dbReference>
<keyword evidence="2 6" id="KW-0812">Transmembrane</keyword>
<dbReference type="SUPFAM" id="SSF111369">
    <property type="entry name" value="HlyD-like secretion proteins"/>
    <property type="match status" value="2"/>
</dbReference>
<evidence type="ECO:0000313" key="9">
    <source>
        <dbReference type="EMBL" id="SMO68604.1"/>
    </source>
</evidence>
<feature type="transmembrane region" description="Helical" evidence="6">
    <location>
        <begin position="14"/>
        <end position="32"/>
    </location>
</feature>
<keyword evidence="10" id="KW-1185">Reference proteome</keyword>
<name>A0A521DA62_9SPHI</name>
<evidence type="ECO:0000256" key="4">
    <source>
        <dbReference type="ARBA" id="ARBA00023136"/>
    </source>
</evidence>
<dbReference type="Pfam" id="PF25963">
    <property type="entry name" value="Beta-barrel_AAEA"/>
    <property type="match status" value="1"/>
</dbReference>
<dbReference type="InterPro" id="IPR050739">
    <property type="entry name" value="MFP"/>
</dbReference>
<feature type="coiled-coil region" evidence="5">
    <location>
        <begin position="93"/>
        <end position="124"/>
    </location>
</feature>
<dbReference type="EMBL" id="FXSZ01000006">
    <property type="protein sequence ID" value="SMO68604.1"/>
    <property type="molecule type" value="Genomic_DNA"/>
</dbReference>
<feature type="domain" description="Multidrug resistance protein MdtA-like barrel-sandwich hybrid" evidence="7">
    <location>
        <begin position="56"/>
        <end position="249"/>
    </location>
</feature>
<evidence type="ECO:0000313" key="10">
    <source>
        <dbReference type="Proteomes" id="UP000315971"/>
    </source>
</evidence>
<evidence type="ECO:0000259" key="8">
    <source>
        <dbReference type="Pfam" id="PF25963"/>
    </source>
</evidence>
<dbReference type="RefSeq" id="WP_142604109.1">
    <property type="nucleotide sequence ID" value="NZ_FXSZ01000006.1"/>
</dbReference>